<dbReference type="InterPro" id="IPR015655">
    <property type="entry name" value="PP2C"/>
</dbReference>
<name>U6L0K7_EIMTE</name>
<evidence type="ECO:0000313" key="2">
    <source>
        <dbReference type="EMBL" id="CDJ42119.1"/>
    </source>
</evidence>
<evidence type="ECO:0000313" key="3">
    <source>
        <dbReference type="Proteomes" id="UP000030747"/>
    </source>
</evidence>
<dbReference type="InterPro" id="IPR036457">
    <property type="entry name" value="PPM-type-like_dom_sf"/>
</dbReference>
<dbReference type="SUPFAM" id="SSF81606">
    <property type="entry name" value="PP2C-like"/>
    <property type="match status" value="1"/>
</dbReference>
<dbReference type="CDD" id="cd00143">
    <property type="entry name" value="PP2Cc"/>
    <property type="match status" value="1"/>
</dbReference>
<feature type="domain" description="PPM-type phosphatase" evidence="1">
    <location>
        <begin position="327"/>
        <end position="677"/>
    </location>
</feature>
<dbReference type="SMART" id="SM00332">
    <property type="entry name" value="PP2Cc"/>
    <property type="match status" value="1"/>
</dbReference>
<accession>U6L0K7</accession>
<dbReference type="VEuPathDB" id="ToxoDB:ETH_00004185"/>
<dbReference type="Pfam" id="PF00481">
    <property type="entry name" value="PP2C"/>
    <property type="match status" value="1"/>
</dbReference>
<protein>
    <submittedName>
        <fullName evidence="2">Protein phosphatase 2C, putative</fullName>
    </submittedName>
</protein>
<dbReference type="Proteomes" id="UP000030747">
    <property type="component" value="Unassembled WGS sequence"/>
</dbReference>
<dbReference type="GO" id="GO:0004722">
    <property type="term" value="F:protein serine/threonine phosphatase activity"/>
    <property type="evidence" value="ECO:0007669"/>
    <property type="project" value="InterPro"/>
</dbReference>
<reference evidence="2" key="2">
    <citation type="submission" date="2013-10" db="EMBL/GenBank/DDBJ databases">
        <authorList>
            <person name="Aslett M."/>
        </authorList>
    </citation>
    <scope>NUCLEOTIDE SEQUENCE [LARGE SCALE GENOMIC DNA]</scope>
    <source>
        <strain evidence="2">Houghton</strain>
    </source>
</reference>
<dbReference type="AlphaFoldDB" id="U6L0K7"/>
<dbReference type="OMA" id="ETWSFPY"/>
<dbReference type="InterPro" id="IPR001932">
    <property type="entry name" value="PPM-type_phosphatase-like_dom"/>
</dbReference>
<dbReference type="PROSITE" id="PS51746">
    <property type="entry name" value="PPM_2"/>
    <property type="match status" value="1"/>
</dbReference>
<reference evidence="2" key="1">
    <citation type="submission" date="2013-10" db="EMBL/GenBank/DDBJ databases">
        <title>Genomic analysis of the causative agents of coccidiosis in chickens.</title>
        <authorList>
            <person name="Reid A.J."/>
            <person name="Blake D."/>
            <person name="Billington K."/>
            <person name="Browne H."/>
            <person name="Dunn M."/>
            <person name="Hung S."/>
            <person name="Kawahara F."/>
            <person name="Miranda-Saavedra D."/>
            <person name="Mourier T."/>
            <person name="Nagra H."/>
            <person name="Otto T.D."/>
            <person name="Rawlings N."/>
            <person name="Sanchez A."/>
            <person name="Sanders M."/>
            <person name="Subramaniam C."/>
            <person name="Tay Y."/>
            <person name="Dear P."/>
            <person name="Doerig C."/>
            <person name="Gruber A."/>
            <person name="Parkinson J."/>
            <person name="Shirley M."/>
            <person name="Wan K.L."/>
            <person name="Berriman M."/>
            <person name="Tomley F."/>
            <person name="Pain A."/>
        </authorList>
    </citation>
    <scope>NUCLEOTIDE SEQUENCE [LARGE SCALE GENOMIC DNA]</scope>
    <source>
        <strain evidence="2">Houghton</strain>
    </source>
</reference>
<dbReference type="PANTHER" id="PTHR13832:SF792">
    <property type="entry name" value="GM14286P"/>
    <property type="match status" value="1"/>
</dbReference>
<dbReference type="RefSeq" id="XP_013232869.1">
    <property type="nucleotide sequence ID" value="XM_013377415.1"/>
</dbReference>
<dbReference type="OrthoDB" id="420076at2759"/>
<dbReference type="GeneID" id="25250045"/>
<dbReference type="EMBL" id="HG675689">
    <property type="protein sequence ID" value="CDJ42119.1"/>
    <property type="molecule type" value="Genomic_DNA"/>
</dbReference>
<dbReference type="Gene3D" id="3.60.40.10">
    <property type="entry name" value="PPM-type phosphatase domain"/>
    <property type="match status" value="1"/>
</dbReference>
<dbReference type="PANTHER" id="PTHR13832">
    <property type="entry name" value="PROTEIN PHOSPHATASE 2C"/>
    <property type="match status" value="1"/>
</dbReference>
<keyword evidence="3" id="KW-1185">Reference proteome</keyword>
<organism evidence="2 3">
    <name type="scientific">Eimeria tenella</name>
    <name type="common">Coccidian parasite</name>
    <dbReference type="NCBI Taxonomy" id="5802"/>
    <lineage>
        <taxon>Eukaryota</taxon>
        <taxon>Sar</taxon>
        <taxon>Alveolata</taxon>
        <taxon>Apicomplexa</taxon>
        <taxon>Conoidasida</taxon>
        <taxon>Coccidia</taxon>
        <taxon>Eucoccidiorida</taxon>
        <taxon>Eimeriorina</taxon>
        <taxon>Eimeriidae</taxon>
        <taxon>Eimeria</taxon>
    </lineage>
</organism>
<proteinExistence type="predicted"/>
<evidence type="ECO:0000259" key="1">
    <source>
        <dbReference type="PROSITE" id="PS51746"/>
    </source>
</evidence>
<dbReference type="VEuPathDB" id="ToxoDB:ETH2_0620600"/>
<sequence>MRRIGDSSSDRNKNATAAGKVFVADKPVNGCYDCSRRNSHASRLGLLQRTAAIRAWRVAVQQAQPPLLRQGNIPAAGVSAVAAAGAAAAAGILSGGLHQRHFFSRSLERVGSRQGTTAVSEAAATETAAADAVSSSRLRRLFFGFALAAVPPLLLQELFQQNQCSQKQLKGKRGVSWLLRGAALHQQPTAWCEQVQPLPLQQVQIQQEQQQKVRAPQQADEKDLQLLQQMVGEPRSAWPLSVHSTQQALQQLGLAAGVSQVAANYPVEDRAVFAAVSTACPDVPAAAAAHPTAAAAASTAQQQLMALAQQLFPNDAPPAGAAAAAPGSAAGSVLQPSQKSGGLSQGSPCKPRCLVAIVDGHGGPDVAEYVHQHLPRFVAAELAAGDETDLKFAEKALARAFCRLVGACCLALLFTEKGIVVANSGDCMAVLQRSSGSSSHQLVELNTQQNANSPDERKRLQKLHPKEDDVVICKREWLEPRQPQNAFHSLLHAVGLLGSETQRGSCYVKGRLQPTRAFGDFMLKNEKYIEELQRGRRRRPPCTSSSAAAAAEAAAGTAAAAAGTETWSFPYVIVDPQTQVFEKSEADQFVVVGTDGLWDFLSPAEAAAVVRSSLSSSSSSSGSTMTDLAKTAADALVQEVMRKAATERGMSIAAALSAPPKQRRRIYDDTTVAVILLNSAGQQHTSQS</sequence>
<gene>
    <name evidence="2" type="ORF">ETH_00004185</name>
</gene>